<keyword evidence="6 10" id="KW-1133">Transmembrane helix</keyword>
<evidence type="ECO:0000256" key="1">
    <source>
        <dbReference type="ARBA" id="ARBA00004651"/>
    </source>
</evidence>
<evidence type="ECO:0000313" key="11">
    <source>
        <dbReference type="EMBL" id="EZA48141.1"/>
    </source>
</evidence>
<dbReference type="GO" id="GO:0007165">
    <property type="term" value="P:signal transduction"/>
    <property type="evidence" value="ECO:0007669"/>
    <property type="project" value="UniProtKB-KW"/>
</dbReference>
<evidence type="ECO:0000256" key="4">
    <source>
        <dbReference type="ARBA" id="ARBA00022692"/>
    </source>
</evidence>
<evidence type="ECO:0000256" key="2">
    <source>
        <dbReference type="ARBA" id="ARBA00022475"/>
    </source>
</evidence>
<keyword evidence="8 10" id="KW-0675">Receptor</keyword>
<comment type="subcellular location">
    <subcellularLocation>
        <location evidence="1 10">Cell membrane</location>
        <topology evidence="1 10">Multi-pass membrane protein</topology>
    </subcellularLocation>
</comment>
<evidence type="ECO:0000256" key="7">
    <source>
        <dbReference type="ARBA" id="ARBA00023136"/>
    </source>
</evidence>
<feature type="transmembrane region" description="Helical" evidence="10">
    <location>
        <begin position="336"/>
        <end position="353"/>
    </location>
</feature>
<keyword evidence="7 10" id="KW-0472">Membrane</keyword>
<comment type="caution">
    <text evidence="10">Lacks conserved residue(s) required for the propagation of feature annotation.</text>
</comment>
<dbReference type="InterPro" id="IPR004117">
    <property type="entry name" value="7tm6_olfct_rcpt"/>
</dbReference>
<gene>
    <name evidence="11" type="ORF">X777_14323</name>
</gene>
<feature type="transmembrane region" description="Helical" evidence="10">
    <location>
        <begin position="187"/>
        <end position="216"/>
    </location>
</feature>
<dbReference type="EMBL" id="KK107673">
    <property type="protein sequence ID" value="EZA48141.1"/>
    <property type="molecule type" value="Genomic_DNA"/>
</dbReference>
<protein>
    <recommendedName>
        <fullName evidence="10">Odorant receptor</fullName>
    </recommendedName>
</protein>
<keyword evidence="12" id="KW-1185">Reference proteome</keyword>
<evidence type="ECO:0000256" key="5">
    <source>
        <dbReference type="ARBA" id="ARBA00022725"/>
    </source>
</evidence>
<keyword evidence="2" id="KW-1003">Cell membrane</keyword>
<dbReference type="Pfam" id="PF02949">
    <property type="entry name" value="7tm_6"/>
    <property type="match status" value="1"/>
</dbReference>
<comment type="similarity">
    <text evidence="10">Belongs to the insect chemoreceptor superfamily. Heteromeric odorant receptor channel (TC 1.A.69) family.</text>
</comment>
<organism evidence="11 12">
    <name type="scientific">Ooceraea biroi</name>
    <name type="common">Clonal raider ant</name>
    <name type="synonym">Cerapachys biroi</name>
    <dbReference type="NCBI Taxonomy" id="2015173"/>
    <lineage>
        <taxon>Eukaryota</taxon>
        <taxon>Metazoa</taxon>
        <taxon>Ecdysozoa</taxon>
        <taxon>Arthropoda</taxon>
        <taxon>Hexapoda</taxon>
        <taxon>Insecta</taxon>
        <taxon>Pterygota</taxon>
        <taxon>Neoptera</taxon>
        <taxon>Endopterygota</taxon>
        <taxon>Hymenoptera</taxon>
        <taxon>Apocrita</taxon>
        <taxon>Aculeata</taxon>
        <taxon>Formicoidea</taxon>
        <taxon>Formicidae</taxon>
        <taxon>Dorylinae</taxon>
        <taxon>Ooceraea</taxon>
    </lineage>
</organism>
<evidence type="ECO:0000256" key="10">
    <source>
        <dbReference type="RuleBase" id="RU351113"/>
    </source>
</evidence>
<name>A0A026VXI0_OOCBI</name>
<keyword evidence="5 10" id="KW-0552">Olfaction</keyword>
<proteinExistence type="inferred from homology"/>
<dbReference type="PANTHER" id="PTHR21137">
    <property type="entry name" value="ODORANT RECEPTOR"/>
    <property type="match status" value="1"/>
</dbReference>
<evidence type="ECO:0000313" key="12">
    <source>
        <dbReference type="Proteomes" id="UP000053097"/>
    </source>
</evidence>
<evidence type="ECO:0000256" key="3">
    <source>
        <dbReference type="ARBA" id="ARBA00022606"/>
    </source>
</evidence>
<dbReference type="GO" id="GO:0004984">
    <property type="term" value="F:olfactory receptor activity"/>
    <property type="evidence" value="ECO:0007669"/>
    <property type="project" value="InterPro"/>
</dbReference>
<dbReference type="PANTHER" id="PTHR21137:SF35">
    <property type="entry name" value="ODORANT RECEPTOR 19A-RELATED"/>
    <property type="match status" value="1"/>
</dbReference>
<dbReference type="Proteomes" id="UP000053097">
    <property type="component" value="Unassembled WGS sequence"/>
</dbReference>
<evidence type="ECO:0000256" key="6">
    <source>
        <dbReference type="ARBA" id="ARBA00022989"/>
    </source>
</evidence>
<keyword evidence="4 10" id="KW-0812">Transmembrane</keyword>
<evidence type="ECO:0000256" key="8">
    <source>
        <dbReference type="ARBA" id="ARBA00023170"/>
    </source>
</evidence>
<dbReference type="GO" id="GO:0005886">
    <property type="term" value="C:plasma membrane"/>
    <property type="evidence" value="ECO:0007669"/>
    <property type="project" value="UniProtKB-SubCell"/>
</dbReference>
<feature type="transmembrane region" description="Helical" evidence="10">
    <location>
        <begin position="262"/>
        <end position="283"/>
    </location>
</feature>
<dbReference type="OrthoDB" id="7549277at2759"/>
<keyword evidence="9 10" id="KW-0807">Transducer</keyword>
<feature type="transmembrane region" description="Helical" evidence="10">
    <location>
        <begin position="35"/>
        <end position="54"/>
    </location>
</feature>
<dbReference type="AlphaFoldDB" id="A0A026VXI0"/>
<dbReference type="GO" id="GO:0005549">
    <property type="term" value="F:odorant binding"/>
    <property type="evidence" value="ECO:0007669"/>
    <property type="project" value="InterPro"/>
</dbReference>
<feature type="transmembrane region" description="Helical" evidence="10">
    <location>
        <begin position="121"/>
        <end position="139"/>
    </location>
</feature>
<feature type="transmembrane region" description="Helical" evidence="10">
    <location>
        <begin position="295"/>
        <end position="316"/>
    </location>
</feature>
<evidence type="ECO:0000256" key="9">
    <source>
        <dbReference type="ARBA" id="ARBA00023224"/>
    </source>
</evidence>
<feature type="transmembrane region" description="Helical" evidence="10">
    <location>
        <begin position="237"/>
        <end position="256"/>
    </location>
</feature>
<accession>A0A026VXI0</accession>
<reference evidence="11 12" key="1">
    <citation type="journal article" date="2014" name="Curr. Biol.">
        <title>The genome of the clonal raider ant Cerapachys biroi.</title>
        <authorList>
            <person name="Oxley P.R."/>
            <person name="Ji L."/>
            <person name="Fetter-Pruneda I."/>
            <person name="McKenzie S.K."/>
            <person name="Li C."/>
            <person name="Hu H."/>
            <person name="Zhang G."/>
            <person name="Kronauer D.J."/>
        </authorList>
    </citation>
    <scope>NUCLEOTIDE SEQUENCE [LARGE SCALE GENOMIC DNA]</scope>
</reference>
<keyword evidence="3 10" id="KW-0716">Sensory transduction</keyword>
<sequence length="364" mass="41525">MIYIQAHFNLARILMLAIGLWPYQQTKLVQLQLILISNILTSFVVFQFTTFLTTECSPNLVIKIITCSLFVVSPMIMHNSFWLNIHTVKYSFEQLQDICNELKDEGEIAIIKRYGNDTKRYTLILFLCATCGIVFYSFLPLWPQILSTVLPINVSQTQRIMLIMTEYFVDQERYFYLLLLHINTATYIGLIVAIATGTVLLGCIIHACGLFSIASYRIKQAMTIIMMKNANQENQILMYRKIVCAVNMHCKAMNFLEVLMSAFQGMFFLMIVITVIIGSLSLYGITSCRDNISEFCLYLTCISTTVVYIFAGNYLAQDIMDHSNDIFVTVGSLQSAATLISASISYFTVLYSVQKVKARFQREI</sequence>
<feature type="transmembrane region" description="Helical" evidence="10">
    <location>
        <begin position="60"/>
        <end position="77"/>
    </location>
</feature>